<comment type="caution">
    <text evidence="8">The sequence shown here is derived from an EMBL/GenBank/DDBJ whole genome shotgun (WGS) entry which is preliminary data.</text>
</comment>
<evidence type="ECO:0000256" key="5">
    <source>
        <dbReference type="ARBA" id="ARBA00022989"/>
    </source>
</evidence>
<dbReference type="PANTHER" id="PTHR34040">
    <property type="entry name" value="FLAGELLAR BIOSYNTHETIC PROTEIN FLIQ"/>
    <property type="match status" value="1"/>
</dbReference>
<keyword evidence="8" id="KW-0966">Cell projection</keyword>
<keyword evidence="6 7" id="KW-0472">Membrane</keyword>
<dbReference type="EMBL" id="JALPRX010000001">
    <property type="protein sequence ID" value="MCK8782769.1"/>
    <property type="molecule type" value="Genomic_DNA"/>
</dbReference>
<gene>
    <name evidence="8" type="primary">fliQ</name>
    <name evidence="8" type="ORF">M0638_00040</name>
</gene>
<keyword evidence="3" id="KW-1003">Cell membrane</keyword>
<dbReference type="Pfam" id="PF01313">
    <property type="entry name" value="Bac_export_3"/>
    <property type="match status" value="1"/>
</dbReference>
<feature type="transmembrane region" description="Helical" evidence="7">
    <location>
        <begin position="51"/>
        <end position="70"/>
    </location>
</feature>
<keyword evidence="4 7" id="KW-0812">Transmembrane</keyword>
<keyword evidence="8" id="KW-0969">Cilium</keyword>
<dbReference type="PRINTS" id="PR00952">
    <property type="entry name" value="TYPE3IMQPROT"/>
</dbReference>
<dbReference type="Proteomes" id="UP001139516">
    <property type="component" value="Unassembled WGS sequence"/>
</dbReference>
<dbReference type="PANTHER" id="PTHR34040:SF2">
    <property type="entry name" value="FLAGELLAR BIOSYNTHETIC PROTEIN FLIQ"/>
    <property type="match status" value="1"/>
</dbReference>
<evidence type="ECO:0000256" key="6">
    <source>
        <dbReference type="ARBA" id="ARBA00023136"/>
    </source>
</evidence>
<evidence type="ECO:0000256" key="1">
    <source>
        <dbReference type="ARBA" id="ARBA00004651"/>
    </source>
</evidence>
<comment type="similarity">
    <text evidence="2">Belongs to the FliQ/MopD/SpaQ family.</text>
</comment>
<evidence type="ECO:0000313" key="9">
    <source>
        <dbReference type="Proteomes" id="UP001139516"/>
    </source>
</evidence>
<protein>
    <submittedName>
        <fullName evidence="8">Flagellar type III secretion system protein FliQ</fullName>
    </submittedName>
</protein>
<evidence type="ECO:0000256" key="7">
    <source>
        <dbReference type="SAM" id="Phobius"/>
    </source>
</evidence>
<dbReference type="GO" id="GO:0009306">
    <property type="term" value="P:protein secretion"/>
    <property type="evidence" value="ECO:0007669"/>
    <property type="project" value="InterPro"/>
</dbReference>
<proteinExistence type="inferred from homology"/>
<accession>A0A9X1Y2J5</accession>
<evidence type="ECO:0000256" key="4">
    <source>
        <dbReference type="ARBA" id="ARBA00022692"/>
    </source>
</evidence>
<keyword evidence="8" id="KW-0282">Flagellum</keyword>
<evidence type="ECO:0000313" key="8">
    <source>
        <dbReference type="EMBL" id="MCK8782769.1"/>
    </source>
</evidence>
<dbReference type="PIRSF" id="PIRSF004669">
    <property type="entry name" value="FliQ"/>
    <property type="match status" value="1"/>
</dbReference>
<comment type="subcellular location">
    <subcellularLocation>
        <location evidence="1">Cell membrane</location>
        <topology evidence="1">Multi-pass membrane protein</topology>
    </subcellularLocation>
</comment>
<reference evidence="8" key="1">
    <citation type="submission" date="2022-04" db="EMBL/GenBank/DDBJ databases">
        <title>Roseomonas acroporae sp. nov., isolated from coral Acropora digitifera.</title>
        <authorList>
            <person name="Sun H."/>
        </authorList>
    </citation>
    <scope>NUCLEOTIDE SEQUENCE</scope>
    <source>
        <strain evidence="8">NAR14</strain>
    </source>
</reference>
<dbReference type="GO" id="GO:0005886">
    <property type="term" value="C:plasma membrane"/>
    <property type="evidence" value="ECO:0007669"/>
    <property type="project" value="UniProtKB-SubCell"/>
</dbReference>
<feature type="transmembrane region" description="Helical" evidence="7">
    <location>
        <begin position="20"/>
        <end position="39"/>
    </location>
</feature>
<keyword evidence="9" id="KW-1185">Reference proteome</keyword>
<dbReference type="RefSeq" id="WP_248664899.1">
    <property type="nucleotide sequence ID" value="NZ_JALPRX010000001.1"/>
</dbReference>
<dbReference type="AlphaFoldDB" id="A0A9X1Y2J5"/>
<sequence>MTSDAVPLAAQESLWLALQLAGPLLLALLLVGLAVAVFQALTQINEQTVSFLPKLGVLLALLLLLGPNMAGSLRAYATTLFDRIVSVGGAP</sequence>
<evidence type="ECO:0000256" key="3">
    <source>
        <dbReference type="ARBA" id="ARBA00022475"/>
    </source>
</evidence>
<name>A0A9X1Y2J5_9PROT</name>
<evidence type="ECO:0000256" key="2">
    <source>
        <dbReference type="ARBA" id="ARBA00006156"/>
    </source>
</evidence>
<keyword evidence="5 7" id="KW-1133">Transmembrane helix</keyword>
<organism evidence="8 9">
    <name type="scientific">Roseomonas acroporae</name>
    <dbReference type="NCBI Taxonomy" id="2937791"/>
    <lineage>
        <taxon>Bacteria</taxon>
        <taxon>Pseudomonadati</taxon>
        <taxon>Pseudomonadota</taxon>
        <taxon>Alphaproteobacteria</taxon>
        <taxon>Acetobacterales</taxon>
        <taxon>Roseomonadaceae</taxon>
        <taxon>Roseomonas</taxon>
    </lineage>
</organism>
<dbReference type="InterPro" id="IPR002191">
    <property type="entry name" value="Bac_export_3"/>
</dbReference>